<dbReference type="InParanoid" id="K1R453"/>
<dbReference type="AlphaFoldDB" id="K1R453"/>
<protein>
    <submittedName>
        <fullName evidence="1">NADPH oxidase 5</fullName>
    </submittedName>
</protein>
<dbReference type="InterPro" id="IPR002048">
    <property type="entry name" value="EF_hand_dom"/>
</dbReference>
<dbReference type="HOGENOM" id="CLU_1148152_0_0_1"/>
<accession>K1R453</accession>
<organism evidence="1">
    <name type="scientific">Magallana gigas</name>
    <name type="common">Pacific oyster</name>
    <name type="synonym">Crassostrea gigas</name>
    <dbReference type="NCBI Taxonomy" id="29159"/>
    <lineage>
        <taxon>Eukaryota</taxon>
        <taxon>Metazoa</taxon>
        <taxon>Spiralia</taxon>
        <taxon>Lophotrochozoa</taxon>
        <taxon>Mollusca</taxon>
        <taxon>Bivalvia</taxon>
        <taxon>Autobranchia</taxon>
        <taxon>Pteriomorphia</taxon>
        <taxon>Ostreida</taxon>
        <taxon>Ostreoidea</taxon>
        <taxon>Ostreidae</taxon>
        <taxon>Magallana</taxon>
    </lineage>
</organism>
<name>K1R453_MAGGI</name>
<sequence length="242" mass="27542">MPVANYTTQTSQDDFVNLAYGDKTSTDTDDVTIEFEGVGRLPIPGRASNSQCHFENEKTVTRMDFKTSATHDEDTKWLAWMEIQFKKIAGSKGLIELEDFKSSDAIDRNELKIVLQSCMEESSLSFGENDLNKLTEVLFNAADNDNNGIITFQELKAQIEQHPGVMENLTLSAANWLKPPGDSKGFRMRWTKSFTLKYIVNNLRKVLFLALYITINIILTVYTVYRYRDSNGFVIGKYHCFG</sequence>
<dbReference type="SUPFAM" id="SSF47473">
    <property type="entry name" value="EF-hand"/>
    <property type="match status" value="1"/>
</dbReference>
<dbReference type="InterPro" id="IPR011992">
    <property type="entry name" value="EF-hand-dom_pair"/>
</dbReference>
<proteinExistence type="predicted"/>
<reference evidence="1" key="1">
    <citation type="journal article" date="2012" name="Nature">
        <title>The oyster genome reveals stress adaptation and complexity of shell formation.</title>
        <authorList>
            <person name="Zhang G."/>
            <person name="Fang X."/>
            <person name="Guo X."/>
            <person name="Li L."/>
            <person name="Luo R."/>
            <person name="Xu F."/>
            <person name="Yang P."/>
            <person name="Zhang L."/>
            <person name="Wang X."/>
            <person name="Qi H."/>
            <person name="Xiong Z."/>
            <person name="Que H."/>
            <person name="Xie Y."/>
            <person name="Holland P.W."/>
            <person name="Paps J."/>
            <person name="Zhu Y."/>
            <person name="Wu F."/>
            <person name="Chen Y."/>
            <person name="Wang J."/>
            <person name="Peng C."/>
            <person name="Meng J."/>
            <person name="Yang L."/>
            <person name="Liu J."/>
            <person name="Wen B."/>
            <person name="Zhang N."/>
            <person name="Huang Z."/>
            <person name="Zhu Q."/>
            <person name="Feng Y."/>
            <person name="Mount A."/>
            <person name="Hedgecock D."/>
            <person name="Xu Z."/>
            <person name="Liu Y."/>
            <person name="Domazet-Loso T."/>
            <person name="Du Y."/>
            <person name="Sun X."/>
            <person name="Zhang S."/>
            <person name="Liu B."/>
            <person name="Cheng P."/>
            <person name="Jiang X."/>
            <person name="Li J."/>
            <person name="Fan D."/>
            <person name="Wang W."/>
            <person name="Fu W."/>
            <person name="Wang T."/>
            <person name="Wang B."/>
            <person name="Zhang J."/>
            <person name="Peng Z."/>
            <person name="Li Y."/>
            <person name="Li N."/>
            <person name="Wang J."/>
            <person name="Chen M."/>
            <person name="He Y."/>
            <person name="Tan F."/>
            <person name="Song X."/>
            <person name="Zheng Q."/>
            <person name="Huang R."/>
            <person name="Yang H."/>
            <person name="Du X."/>
            <person name="Chen L."/>
            <person name="Yang M."/>
            <person name="Gaffney P.M."/>
            <person name="Wang S."/>
            <person name="Luo L."/>
            <person name="She Z."/>
            <person name="Ming Y."/>
            <person name="Huang W."/>
            <person name="Zhang S."/>
            <person name="Huang B."/>
            <person name="Zhang Y."/>
            <person name="Qu T."/>
            <person name="Ni P."/>
            <person name="Miao G."/>
            <person name="Wang J."/>
            <person name="Wang Q."/>
            <person name="Steinberg C.E."/>
            <person name="Wang H."/>
            <person name="Li N."/>
            <person name="Qian L."/>
            <person name="Zhang G."/>
            <person name="Li Y."/>
            <person name="Yang H."/>
            <person name="Liu X."/>
            <person name="Wang J."/>
            <person name="Yin Y."/>
            <person name="Wang J."/>
        </authorList>
    </citation>
    <scope>NUCLEOTIDE SEQUENCE [LARGE SCALE GENOMIC DNA]</scope>
    <source>
        <strain evidence="1">05x7-T-G4-1.051#20</strain>
    </source>
</reference>
<gene>
    <name evidence="1" type="ORF">CGI_10025587</name>
</gene>
<dbReference type="PROSITE" id="PS50222">
    <property type="entry name" value="EF_HAND_2"/>
    <property type="match status" value="1"/>
</dbReference>
<evidence type="ECO:0000313" key="1">
    <source>
        <dbReference type="EMBL" id="EKC40533.1"/>
    </source>
</evidence>
<dbReference type="Gene3D" id="1.10.238.10">
    <property type="entry name" value="EF-hand"/>
    <property type="match status" value="1"/>
</dbReference>
<dbReference type="GO" id="GO:0005509">
    <property type="term" value="F:calcium ion binding"/>
    <property type="evidence" value="ECO:0007669"/>
    <property type="project" value="InterPro"/>
</dbReference>
<dbReference type="PROSITE" id="PS00018">
    <property type="entry name" value="EF_HAND_1"/>
    <property type="match status" value="1"/>
</dbReference>
<dbReference type="EMBL" id="JH818947">
    <property type="protein sequence ID" value="EKC40533.1"/>
    <property type="molecule type" value="Genomic_DNA"/>
</dbReference>
<dbReference type="InterPro" id="IPR018247">
    <property type="entry name" value="EF_Hand_1_Ca_BS"/>
</dbReference>